<name>A0ACC1CDB1_9ROSI</name>
<comment type="caution">
    <text evidence="1">The sequence shown here is derived from an EMBL/GenBank/DDBJ whole genome shotgun (WGS) entry which is preliminary data.</text>
</comment>
<proteinExistence type="predicted"/>
<reference evidence="2" key="1">
    <citation type="journal article" date="2023" name="G3 (Bethesda)">
        <title>Genome assembly and association tests identify interacting loci associated with vigor, precocity, and sex in interspecific pistachio rootstocks.</title>
        <authorList>
            <person name="Palmer W."/>
            <person name="Jacygrad E."/>
            <person name="Sagayaradj S."/>
            <person name="Cavanaugh K."/>
            <person name="Han R."/>
            <person name="Bertier L."/>
            <person name="Beede B."/>
            <person name="Kafkas S."/>
            <person name="Golino D."/>
            <person name="Preece J."/>
            <person name="Michelmore R."/>
        </authorList>
    </citation>
    <scope>NUCLEOTIDE SEQUENCE [LARGE SCALE GENOMIC DNA]</scope>
</reference>
<gene>
    <name evidence="1" type="ORF">Patl1_01057</name>
</gene>
<dbReference type="Proteomes" id="UP001164250">
    <property type="component" value="Chromosome 1"/>
</dbReference>
<sequence length="325" mass="36038">MEALKENSLEIEIGSSAGSFQKFLESQRELFHSQIDQLQNVVVTQCRLTGVNPLSQEMAAGALSIKIGKRPRDLINPKAVKYMQTVFSVKDAISKKESREISAQFGVTVTQVKDFFNSQRSRVRKLVRLSREKAIRSHVQKDPHGDGMQISSDAMIPIGPVPLNSTGPTSVVNIDPVPLNSIGAPIVEEGPSCSGQDDSLVGIDDVDKHFVDNVFSLMRKEETFSGQMKLMEWILQIDNSSVLFWFLTQGGVMILATWLIQAADEEQTSVLVVILKVLSHLPLHKALPEHMSAILQSVNRLRFYGASGLFLLWRPVLCSILLNSL</sequence>
<evidence type="ECO:0000313" key="2">
    <source>
        <dbReference type="Proteomes" id="UP001164250"/>
    </source>
</evidence>
<organism evidence="1 2">
    <name type="scientific">Pistacia atlantica</name>
    <dbReference type="NCBI Taxonomy" id="434234"/>
    <lineage>
        <taxon>Eukaryota</taxon>
        <taxon>Viridiplantae</taxon>
        <taxon>Streptophyta</taxon>
        <taxon>Embryophyta</taxon>
        <taxon>Tracheophyta</taxon>
        <taxon>Spermatophyta</taxon>
        <taxon>Magnoliopsida</taxon>
        <taxon>eudicotyledons</taxon>
        <taxon>Gunneridae</taxon>
        <taxon>Pentapetalae</taxon>
        <taxon>rosids</taxon>
        <taxon>malvids</taxon>
        <taxon>Sapindales</taxon>
        <taxon>Anacardiaceae</taxon>
        <taxon>Pistacia</taxon>
    </lineage>
</organism>
<dbReference type="EMBL" id="CM047897">
    <property type="protein sequence ID" value="KAJ0113739.1"/>
    <property type="molecule type" value="Genomic_DNA"/>
</dbReference>
<protein>
    <submittedName>
        <fullName evidence="1">Uncharacterized protein</fullName>
    </submittedName>
</protein>
<accession>A0ACC1CDB1</accession>
<keyword evidence="2" id="KW-1185">Reference proteome</keyword>
<evidence type="ECO:0000313" key="1">
    <source>
        <dbReference type="EMBL" id="KAJ0113739.1"/>
    </source>
</evidence>